<keyword evidence="5" id="KW-0418">Kinase</keyword>
<evidence type="ECO:0000256" key="2">
    <source>
        <dbReference type="PROSITE-ProRule" id="PRU10141"/>
    </source>
</evidence>
<feature type="transmembrane region" description="Helical" evidence="3">
    <location>
        <begin position="351"/>
        <end position="369"/>
    </location>
</feature>
<dbReference type="PROSITE" id="PS50011">
    <property type="entry name" value="PROTEIN_KINASE_DOM"/>
    <property type="match status" value="1"/>
</dbReference>
<keyword evidence="6" id="KW-1185">Reference proteome</keyword>
<gene>
    <name evidence="5" type="primary">Contig16790.g17882</name>
    <name evidence="5" type="ORF">STYLEM_17415</name>
</gene>
<evidence type="ECO:0000256" key="1">
    <source>
        <dbReference type="ARBA" id="ARBA00023860"/>
    </source>
</evidence>
<dbReference type="SMART" id="SM00220">
    <property type="entry name" value="S_TKc"/>
    <property type="match status" value="1"/>
</dbReference>
<evidence type="ECO:0000256" key="3">
    <source>
        <dbReference type="SAM" id="Phobius"/>
    </source>
</evidence>
<name>A0A078B1Y9_STYLE</name>
<keyword evidence="3" id="KW-0812">Transmembrane</keyword>
<dbReference type="EMBL" id="CCKQ01016423">
    <property type="protein sequence ID" value="CDW88296.1"/>
    <property type="molecule type" value="Genomic_DNA"/>
</dbReference>
<keyword evidence="3" id="KW-0472">Membrane</keyword>
<dbReference type="InterPro" id="IPR011009">
    <property type="entry name" value="Kinase-like_dom_sf"/>
</dbReference>
<dbReference type="OrthoDB" id="5979581at2759"/>
<dbReference type="SUPFAM" id="SSF56112">
    <property type="entry name" value="Protein kinase-like (PK-like)"/>
    <property type="match status" value="1"/>
</dbReference>
<accession>A0A078B1Y9</accession>
<reference evidence="5 6" key="1">
    <citation type="submission" date="2014-06" db="EMBL/GenBank/DDBJ databases">
        <authorList>
            <person name="Swart Estienne"/>
        </authorList>
    </citation>
    <scope>NUCLEOTIDE SEQUENCE [LARGE SCALE GENOMIC DNA]</scope>
    <source>
        <strain evidence="5 6">130c</strain>
    </source>
</reference>
<evidence type="ECO:0000259" key="4">
    <source>
        <dbReference type="PROSITE" id="PS50011"/>
    </source>
</evidence>
<proteinExistence type="predicted"/>
<organism evidence="5 6">
    <name type="scientific">Stylonychia lemnae</name>
    <name type="common">Ciliate</name>
    <dbReference type="NCBI Taxonomy" id="5949"/>
    <lineage>
        <taxon>Eukaryota</taxon>
        <taxon>Sar</taxon>
        <taxon>Alveolata</taxon>
        <taxon>Ciliophora</taxon>
        <taxon>Intramacronucleata</taxon>
        <taxon>Spirotrichea</taxon>
        <taxon>Stichotrichia</taxon>
        <taxon>Sporadotrichida</taxon>
        <taxon>Oxytrichidae</taxon>
        <taxon>Stylonychinae</taxon>
        <taxon>Stylonychia</taxon>
    </lineage>
</organism>
<dbReference type="AlphaFoldDB" id="A0A078B1Y9"/>
<dbReference type="GO" id="GO:0005524">
    <property type="term" value="F:ATP binding"/>
    <property type="evidence" value="ECO:0007669"/>
    <property type="project" value="UniProtKB-UniRule"/>
</dbReference>
<feature type="domain" description="Protein kinase" evidence="4">
    <location>
        <begin position="13"/>
        <end position="292"/>
    </location>
</feature>
<keyword evidence="2" id="KW-0067">ATP-binding</keyword>
<feature type="binding site" evidence="2">
    <location>
        <position position="41"/>
    </location>
    <ligand>
        <name>ATP</name>
        <dbReference type="ChEBI" id="CHEBI:30616"/>
    </ligand>
</feature>
<sequence length="401" mass="46863">MEDLQPPKLIQQYTYVKDLGFGAYGKVCLYQDRQGNEFAIKLFKESGYYKFLEEKNCLVDINARNKNRALYIPQVHYNGKYACEDKEGQKIQYLVMEFLPLSLEEFCEEKKLAHNENDVLKQIVQQMVNLMKGLHQLGYVHRDVKPDNFRVKEKLENSNEFQIYLIDFGSAKKLENGAQDPNKQQDNVGTPATSSIYTTQDLISLQGDDLISVFYSVMIMVEPQNIPWLEICNQVNGRPTMEQKQQIVEHKKNIGQQMFVNKYLMILAKQVLMIEKFRKNDIRSYCENLPYDSICQAIFQSFVQPQNLIVKIQSKDNDGYGDPERNPVYSIQYKKVEDKQSGKKFSWIFKYAIYFGIAFGVCGIFYYFYKNRQFIQIIKTNQEPTLETFTPKNSDAQNGQI</sequence>
<dbReference type="GO" id="GO:0004672">
    <property type="term" value="F:protein kinase activity"/>
    <property type="evidence" value="ECO:0007669"/>
    <property type="project" value="InterPro"/>
</dbReference>
<protein>
    <recommendedName>
        <fullName evidence="1">Casein kinase I</fullName>
    </recommendedName>
</protein>
<dbReference type="InterPro" id="IPR017441">
    <property type="entry name" value="Protein_kinase_ATP_BS"/>
</dbReference>
<keyword evidence="2" id="KW-0547">Nucleotide-binding</keyword>
<dbReference type="Gene3D" id="1.10.510.10">
    <property type="entry name" value="Transferase(Phosphotransferase) domain 1"/>
    <property type="match status" value="1"/>
</dbReference>
<dbReference type="InterPro" id="IPR000719">
    <property type="entry name" value="Prot_kinase_dom"/>
</dbReference>
<dbReference type="InParanoid" id="A0A078B1Y9"/>
<dbReference type="PANTHER" id="PTHR11909">
    <property type="entry name" value="CASEIN KINASE-RELATED"/>
    <property type="match status" value="1"/>
</dbReference>
<dbReference type="PROSITE" id="PS00107">
    <property type="entry name" value="PROTEIN_KINASE_ATP"/>
    <property type="match status" value="1"/>
</dbReference>
<keyword evidence="5" id="KW-0808">Transferase</keyword>
<dbReference type="Pfam" id="PF00069">
    <property type="entry name" value="Pkinase"/>
    <property type="match status" value="1"/>
</dbReference>
<evidence type="ECO:0000313" key="5">
    <source>
        <dbReference type="EMBL" id="CDW88296.1"/>
    </source>
</evidence>
<dbReference type="Proteomes" id="UP000039865">
    <property type="component" value="Unassembled WGS sequence"/>
</dbReference>
<keyword evidence="3" id="KW-1133">Transmembrane helix</keyword>
<dbReference type="InterPro" id="IPR050235">
    <property type="entry name" value="CK1_Ser-Thr_kinase"/>
</dbReference>
<evidence type="ECO:0000313" key="6">
    <source>
        <dbReference type="Proteomes" id="UP000039865"/>
    </source>
</evidence>